<evidence type="ECO:0000313" key="1">
    <source>
        <dbReference type="EMBL" id="SPO01605.1"/>
    </source>
</evidence>
<proteinExistence type="predicted"/>
<sequence length="184" mass="20921">MALADTTASSDFDSSAARALFEVTNFEYFTQVYMHRVWPYYPFIHIATFDYERASLPLLLAVFLTGALHAPPTSSAVSARRFLNLAEEFIFSHPTMKGLLLNHDSPFEPATEVIEILQAGLAILYTQISINDEATRCRIRVKRYPFLSTVVRLVGILQAKHPIPVPSYDANDWNTFIMWESCIR</sequence>
<accession>A0AAE8SUE4</accession>
<name>A0AAE8SUE4_9PEZI</name>
<evidence type="ECO:0008006" key="3">
    <source>
        <dbReference type="Google" id="ProtNLM"/>
    </source>
</evidence>
<evidence type="ECO:0000313" key="2">
    <source>
        <dbReference type="Proteomes" id="UP001187682"/>
    </source>
</evidence>
<keyword evidence="2" id="KW-1185">Reference proteome</keyword>
<dbReference type="AlphaFoldDB" id="A0AAE8SUE4"/>
<reference evidence="1" key="1">
    <citation type="submission" date="2018-03" db="EMBL/GenBank/DDBJ databases">
        <authorList>
            <person name="Guldener U."/>
        </authorList>
    </citation>
    <scope>NUCLEOTIDE SEQUENCE</scope>
</reference>
<protein>
    <recommendedName>
        <fullName evidence="3">Transcription factor domain-containing protein</fullName>
    </recommendedName>
</protein>
<dbReference type="EMBL" id="ONZQ02000005">
    <property type="protein sequence ID" value="SPO01605.1"/>
    <property type="molecule type" value="Genomic_DNA"/>
</dbReference>
<organism evidence="1 2">
    <name type="scientific">Cephalotrichum gorgonifer</name>
    <dbReference type="NCBI Taxonomy" id="2041049"/>
    <lineage>
        <taxon>Eukaryota</taxon>
        <taxon>Fungi</taxon>
        <taxon>Dikarya</taxon>
        <taxon>Ascomycota</taxon>
        <taxon>Pezizomycotina</taxon>
        <taxon>Sordariomycetes</taxon>
        <taxon>Hypocreomycetidae</taxon>
        <taxon>Microascales</taxon>
        <taxon>Microascaceae</taxon>
        <taxon>Cephalotrichum</taxon>
    </lineage>
</organism>
<dbReference type="Proteomes" id="UP001187682">
    <property type="component" value="Unassembled WGS sequence"/>
</dbReference>
<gene>
    <name evidence="1" type="ORF">DNG_04278</name>
</gene>
<comment type="caution">
    <text evidence="1">The sequence shown here is derived from an EMBL/GenBank/DDBJ whole genome shotgun (WGS) entry which is preliminary data.</text>
</comment>